<dbReference type="Proteomes" id="UP000011661">
    <property type="component" value="Unassembled WGS sequence"/>
</dbReference>
<feature type="transmembrane region" description="Helical" evidence="18">
    <location>
        <begin position="304"/>
        <end position="324"/>
    </location>
</feature>
<comment type="pathway">
    <text evidence="4">Protein modification; protein glycosylation.</text>
</comment>
<dbReference type="InterPro" id="IPR003674">
    <property type="entry name" value="Oligo_trans_STT3"/>
</dbReference>
<evidence type="ECO:0000256" key="15">
    <source>
        <dbReference type="ARBA" id="ARBA00030679"/>
    </source>
</evidence>
<evidence type="ECO:0000256" key="9">
    <source>
        <dbReference type="ARBA" id="ARBA00022692"/>
    </source>
</evidence>
<evidence type="ECO:0000259" key="19">
    <source>
        <dbReference type="Pfam" id="PF02516"/>
    </source>
</evidence>
<evidence type="ECO:0000256" key="14">
    <source>
        <dbReference type="ARBA" id="ARBA00023211"/>
    </source>
</evidence>
<feature type="transmembrane region" description="Helical" evidence="18">
    <location>
        <begin position="427"/>
        <end position="443"/>
    </location>
</feature>
<proteinExistence type="inferred from homology"/>
<dbReference type="eggNOG" id="arCOG02043">
    <property type="taxonomic scope" value="Archaea"/>
</dbReference>
<evidence type="ECO:0000256" key="18">
    <source>
        <dbReference type="SAM" id="Phobius"/>
    </source>
</evidence>
<organism evidence="22 23">
    <name type="scientific">Natronorubrum sulfidifaciens JCM 14089</name>
    <dbReference type="NCBI Taxonomy" id="1230460"/>
    <lineage>
        <taxon>Archaea</taxon>
        <taxon>Methanobacteriati</taxon>
        <taxon>Methanobacteriota</taxon>
        <taxon>Stenosarchaea group</taxon>
        <taxon>Halobacteria</taxon>
        <taxon>Halobacteriales</taxon>
        <taxon>Natrialbaceae</taxon>
        <taxon>Natronorubrum</taxon>
    </lineage>
</organism>
<dbReference type="PATRIC" id="fig|1230460.4.peg.623"/>
<comment type="subcellular location">
    <subcellularLocation>
        <location evidence="3">Cell membrane</location>
        <topology evidence="3">Multi-pass membrane protein</topology>
    </subcellularLocation>
</comment>
<evidence type="ECO:0000256" key="3">
    <source>
        <dbReference type="ARBA" id="ARBA00004651"/>
    </source>
</evidence>
<gene>
    <name evidence="22" type="ORF">C495_03085</name>
</gene>
<dbReference type="PANTHER" id="PTHR13872:SF1">
    <property type="entry name" value="DOLICHYL-DIPHOSPHOOLIGOSACCHARIDE--PROTEIN GLYCOSYLTRANSFERASE SUBUNIT STT3B"/>
    <property type="match status" value="1"/>
</dbReference>
<feature type="domain" description="Oligosaccharyl transferase STT3 N-terminal" evidence="19">
    <location>
        <begin position="38"/>
        <end position="484"/>
    </location>
</feature>
<feature type="compositionally biased region" description="Acidic residues" evidence="17">
    <location>
        <begin position="946"/>
        <end position="987"/>
    </location>
</feature>
<keyword evidence="14" id="KW-0464">Manganese</keyword>
<feature type="transmembrane region" description="Helical" evidence="18">
    <location>
        <begin position="336"/>
        <end position="356"/>
    </location>
</feature>
<dbReference type="STRING" id="1230460.C495_03085"/>
<evidence type="ECO:0000256" key="13">
    <source>
        <dbReference type="ARBA" id="ARBA00023136"/>
    </source>
</evidence>
<evidence type="ECO:0000313" key="23">
    <source>
        <dbReference type="Proteomes" id="UP000011661"/>
    </source>
</evidence>
<feature type="domain" description="Archaeal glycosylation protein B peripheral" evidence="20">
    <location>
        <begin position="847"/>
        <end position="938"/>
    </location>
</feature>
<keyword evidence="13 18" id="KW-0472">Membrane</keyword>
<evidence type="ECO:0000259" key="20">
    <source>
        <dbReference type="Pfam" id="PF18079"/>
    </source>
</evidence>
<dbReference type="AlphaFoldDB" id="L9WJ89"/>
<dbReference type="GO" id="GO:0005886">
    <property type="term" value="C:plasma membrane"/>
    <property type="evidence" value="ECO:0007669"/>
    <property type="project" value="UniProtKB-SubCell"/>
</dbReference>
<comment type="caution">
    <text evidence="22">The sequence shown here is derived from an EMBL/GenBank/DDBJ whole genome shotgun (WGS) entry which is preliminary data.</text>
</comment>
<dbReference type="Pfam" id="PF02516">
    <property type="entry name" value="STT3"/>
    <property type="match status" value="1"/>
</dbReference>
<dbReference type="Pfam" id="PF18079">
    <property type="entry name" value="AglB_L1"/>
    <property type="match status" value="1"/>
</dbReference>
<evidence type="ECO:0000256" key="1">
    <source>
        <dbReference type="ARBA" id="ARBA00001936"/>
    </source>
</evidence>
<keyword evidence="12 18" id="KW-1133">Transmembrane helix</keyword>
<feature type="transmembrane region" description="Helical" evidence="18">
    <location>
        <begin position="247"/>
        <end position="265"/>
    </location>
</feature>
<dbReference type="InterPro" id="IPR041154">
    <property type="entry name" value="AglB_P1"/>
</dbReference>
<name>L9WJ89_9EURY</name>
<dbReference type="GO" id="GO:0004576">
    <property type="term" value="F:oligosaccharyl transferase activity"/>
    <property type="evidence" value="ECO:0007669"/>
    <property type="project" value="InterPro"/>
</dbReference>
<reference evidence="22 23" key="1">
    <citation type="journal article" date="2014" name="PLoS Genet.">
        <title>Phylogenetically driven sequencing of extremely halophilic archaea reveals strategies for static and dynamic osmo-response.</title>
        <authorList>
            <person name="Becker E.A."/>
            <person name="Seitzer P.M."/>
            <person name="Tritt A."/>
            <person name="Larsen D."/>
            <person name="Krusor M."/>
            <person name="Yao A.I."/>
            <person name="Wu D."/>
            <person name="Madern D."/>
            <person name="Eisen J.A."/>
            <person name="Darling A.E."/>
            <person name="Facciotti M.T."/>
        </authorList>
    </citation>
    <scope>NUCLEOTIDE SEQUENCE [LARGE SCALE GENOMIC DNA]</scope>
    <source>
        <strain evidence="22 23">JCM 14089</strain>
    </source>
</reference>
<accession>L9WJ89</accession>
<keyword evidence="8 22" id="KW-0808">Transferase</keyword>
<evidence type="ECO:0000259" key="21">
    <source>
        <dbReference type="Pfam" id="PF22627"/>
    </source>
</evidence>
<comment type="similarity">
    <text evidence="5">Belongs to the STT3 family.</text>
</comment>
<feature type="transmembrane region" description="Helical" evidence="18">
    <location>
        <begin position="183"/>
        <end position="203"/>
    </location>
</feature>
<dbReference type="EMBL" id="AOHX01000025">
    <property type="protein sequence ID" value="ELY48423.1"/>
    <property type="molecule type" value="Genomic_DNA"/>
</dbReference>
<dbReference type="UniPathway" id="UPA00378"/>
<feature type="transmembrane region" description="Helical" evidence="18">
    <location>
        <begin position="26"/>
        <end position="42"/>
    </location>
</feature>
<feature type="transmembrane region" description="Helical" evidence="18">
    <location>
        <begin position="272"/>
        <end position="292"/>
    </location>
</feature>
<evidence type="ECO:0000256" key="16">
    <source>
        <dbReference type="ARBA" id="ARBA00034066"/>
    </source>
</evidence>
<comment type="catalytic activity">
    <reaction evidence="16">
        <text>an archaeal dolichyl phosphooligosaccharide + [protein]-L-asparagine = an archaeal dolichyl phosphate + a glycoprotein with the oligosaccharide chain attached by N-beta-D-glycosyl linkage to a protein L-asparagine.</text>
        <dbReference type="EC" id="2.4.99.21"/>
    </reaction>
</comment>
<sequence>MSTDTEHVEDDGAETAPSLLETWADWYHIPVIGAVMLFMFWVRTQAYGRFVTEDGTPALGGVDSWYHWRTVEWTAENYPNTMPYEIWTGFPTGNYVGQFGTLFDQIIVTIAMIVGLGDPSTSTLYTVALLTVPAMAALVAIPVFSIGRRLGGTVGGLVSVVILALVPGSFLARTTVGQLQHHVAEVLFMAIAVLSMMVALRVAEREQPIYELVVDKDWETLREPAIYSVLAGIALSLYIWVWPPGVVLVGILAIFFTIQLCLEYLRGISPDHTAFVGALSLGVTTLVTVVLIEEPGTSVTSFGYIQPISAALVAGGCLFMAWLARQWNNYDIDRRYYPGAVAGLIGVAFLAMWLVLPDLFSTIVNNATRRVVPFGTTGTDLTISEAQPPADFTSHVFNEFGAAFYTMLAGLALLIARPFLGREYRAEYTLIIVWSAFLISMAATQLRFAYYLVLAVAVVNAVFVADIVRIFDLDIRGGVDSLRQVETYQIIVLVLVVMLLFAPLLPPIASSTDTAWDRGERVGPHQEAMVWEESNHWLADNTPEPGDWGGADNASDLEYYGTYDYPDGGDHEYPVGAYGVMSWWDYGHLITTQAERIPHSNPFQQNARSSSAFLTAESEQRGELILDAIAAGEDPRGTDVHTNEDLEAMAADPTHEEMRYVMIDYAMAGGKFPAITQWTGPEYTHYMTPEDYQPGQPLHSDELAETFGEMPYHDTMLSQLYFDDADGMEHYRVVHENEGAGTAIFASYAQVFAEEAFPEQTVQQLDAWGYEDGDVLYVQDGDIAPPGEGQLAVQVNERVGQERLLQLDQQPTTELFGVNDAAAVKTFERVEGATLSGTVDDEDDLLEEDATITATVDLETNAERTFTYTQEVELADDGSFELVVPYATDDELGVEDGYTNSSVEAVDGYTLTVGESGEQGYEAQTAVPETAVIQGELIDDIEFEQTELEESDDADDEDGIEDVDGDELDEGTADTDAGEEPGDDDADVAGAVTPAAMQMAG</sequence>
<feature type="transmembrane region" description="Helical" evidence="18">
    <location>
        <begin position="95"/>
        <end position="117"/>
    </location>
</feature>
<dbReference type="OrthoDB" id="82393at2157"/>
<evidence type="ECO:0000256" key="7">
    <source>
        <dbReference type="ARBA" id="ARBA00022676"/>
    </source>
</evidence>
<feature type="transmembrane region" description="Helical" evidence="18">
    <location>
        <begin position="402"/>
        <end position="420"/>
    </location>
</feature>
<dbReference type="Gene3D" id="3.40.50.12610">
    <property type="match status" value="1"/>
</dbReference>
<evidence type="ECO:0000313" key="22">
    <source>
        <dbReference type="EMBL" id="ELY48423.1"/>
    </source>
</evidence>
<protein>
    <recommendedName>
        <fullName evidence="6">dolichyl-phosphooligosaccharide-protein glycotransferase</fullName>
        <ecNumber evidence="6">2.4.99.21</ecNumber>
    </recommendedName>
    <alternativeName>
        <fullName evidence="15">Oligosaccharyl transferase</fullName>
    </alternativeName>
</protein>
<dbReference type="PANTHER" id="PTHR13872">
    <property type="entry name" value="DOLICHYL-DIPHOSPHOOLIGOSACCHARIDE--PROTEIN GLYCOSYLTRANSFERASE SUBUNIT"/>
    <property type="match status" value="1"/>
</dbReference>
<comment type="cofactor">
    <cofactor evidence="2">
        <name>Mg(2+)</name>
        <dbReference type="ChEBI" id="CHEBI:18420"/>
    </cofactor>
</comment>
<dbReference type="RefSeq" id="WP_008159897.1">
    <property type="nucleotide sequence ID" value="NZ_AOHX01000025.1"/>
</dbReference>
<evidence type="ECO:0000256" key="17">
    <source>
        <dbReference type="SAM" id="MobiDB-lite"/>
    </source>
</evidence>
<feature type="transmembrane region" description="Helical" evidence="18">
    <location>
        <begin position="224"/>
        <end position="241"/>
    </location>
</feature>
<evidence type="ECO:0000256" key="10">
    <source>
        <dbReference type="ARBA" id="ARBA00022723"/>
    </source>
</evidence>
<keyword evidence="23" id="KW-1185">Reference proteome</keyword>
<evidence type="ECO:0000256" key="8">
    <source>
        <dbReference type="ARBA" id="ARBA00022679"/>
    </source>
</evidence>
<dbReference type="InterPro" id="IPR026410">
    <property type="entry name" value="OlisacTrfase_arch"/>
</dbReference>
<evidence type="ECO:0000256" key="12">
    <source>
        <dbReference type="ARBA" id="ARBA00022989"/>
    </source>
</evidence>
<feature type="transmembrane region" description="Helical" evidence="18">
    <location>
        <begin position="123"/>
        <end position="143"/>
    </location>
</feature>
<dbReference type="InterPro" id="IPR054479">
    <property type="entry name" value="AglB-like_core"/>
</dbReference>
<evidence type="ECO:0000256" key="2">
    <source>
        <dbReference type="ARBA" id="ARBA00001946"/>
    </source>
</evidence>
<evidence type="ECO:0000256" key="5">
    <source>
        <dbReference type="ARBA" id="ARBA00010810"/>
    </source>
</evidence>
<evidence type="ECO:0000256" key="4">
    <source>
        <dbReference type="ARBA" id="ARBA00004922"/>
    </source>
</evidence>
<dbReference type="EC" id="2.4.99.21" evidence="6"/>
<feature type="transmembrane region" description="Helical" evidence="18">
    <location>
        <begin position="488"/>
        <end position="505"/>
    </location>
</feature>
<evidence type="ECO:0000256" key="6">
    <source>
        <dbReference type="ARBA" id="ARBA00012602"/>
    </source>
</evidence>
<dbReference type="Pfam" id="PF22627">
    <property type="entry name" value="AglB_core-like"/>
    <property type="match status" value="1"/>
</dbReference>
<dbReference type="GO" id="GO:0046872">
    <property type="term" value="F:metal ion binding"/>
    <property type="evidence" value="ECO:0007669"/>
    <property type="project" value="UniProtKB-KW"/>
</dbReference>
<dbReference type="Gene3D" id="2.60.40.3390">
    <property type="match status" value="1"/>
</dbReference>
<evidence type="ECO:0000256" key="11">
    <source>
        <dbReference type="ARBA" id="ARBA00022842"/>
    </source>
</evidence>
<feature type="compositionally biased region" description="Low complexity" evidence="17">
    <location>
        <begin position="988"/>
        <end position="1001"/>
    </location>
</feature>
<feature type="transmembrane region" description="Helical" evidence="18">
    <location>
        <begin position="150"/>
        <end position="171"/>
    </location>
</feature>
<dbReference type="NCBIfam" id="TIGR04154">
    <property type="entry name" value="archaeo_STT3"/>
    <property type="match status" value="1"/>
</dbReference>
<feature type="region of interest" description="Disordered" evidence="17">
    <location>
        <begin position="946"/>
        <end position="1001"/>
    </location>
</feature>
<feature type="domain" description="AglB-like core" evidence="21">
    <location>
        <begin position="529"/>
        <end position="630"/>
    </location>
</feature>
<feature type="transmembrane region" description="Helical" evidence="18">
    <location>
        <begin position="449"/>
        <end position="468"/>
    </location>
</feature>
<keyword evidence="7" id="KW-0328">Glycosyltransferase</keyword>
<keyword evidence="9 18" id="KW-0812">Transmembrane</keyword>
<dbReference type="InterPro" id="IPR048307">
    <property type="entry name" value="STT3_N"/>
</dbReference>
<comment type="cofactor">
    <cofactor evidence="1">
        <name>Mn(2+)</name>
        <dbReference type="ChEBI" id="CHEBI:29035"/>
    </cofactor>
</comment>
<keyword evidence="10" id="KW-0479">Metal-binding</keyword>
<keyword evidence="11" id="KW-0460">Magnesium</keyword>